<proteinExistence type="predicted"/>
<accession>A0ABU9MWJ0</accession>
<evidence type="ECO:0000313" key="1">
    <source>
        <dbReference type="EMBL" id="MEM0514313.1"/>
    </source>
</evidence>
<sequence length="463" mass="52455">MSYSRLDTLKDKAKKTLQRTLDGHITLAVTGLSGSGKTAFITALVHHLTEQANDKNLPFFRVMREGRHIATAQVPQKALNIPTFGYRHAIESITQEPPQWPQSTKRINTLRLAMRYRPERGLRAQLGDTATLTIDLIDYPGEWLMDLPMLNMDYATWSERQLTMLNSKVRRVHSEAFLAQLADFDSQAQVDEGQLKVLSNEYKQALTAIKAHAHAANLQPGRMLIPGELEGAPLLAFFPCPTPDEQGENTQYKQLEARFEAYKNQVVKPFYKDYFCRFDRQVVLVDLLQALKLGPDIFAEQAEAITELLAFFEYGKSNLLRRLFRPNIDKLLFVANKADQVGVNYHQDLALLLHDLVKAKANELAFAGVEVDTMAMAGVCATQSKTVSEQGRDLHCIYGKPLSEGNWLTYLPPQPPRHRLSEGQWPKQGFDYIDFAPLPGNDGKLRHMRLDHALEFLLGDKLR</sequence>
<dbReference type="Pfam" id="PF04317">
    <property type="entry name" value="DUF463"/>
    <property type="match status" value="1"/>
</dbReference>
<protein>
    <submittedName>
        <fullName evidence="1">YcjX family protein</fullName>
    </submittedName>
</protein>
<dbReference type="PIRSF" id="PIRSF019381">
    <property type="entry name" value="YcjX"/>
    <property type="match status" value="1"/>
</dbReference>
<reference evidence="1 2" key="1">
    <citation type="submission" date="2024-03" db="EMBL/GenBank/DDBJ databases">
        <title>Pseudoalteromonas qingdaonensis sp. nov., isolated from the intestines of marine benthic organisms.</title>
        <authorList>
            <person name="Lin X."/>
            <person name="Fang S."/>
            <person name="Hu X."/>
        </authorList>
    </citation>
    <scope>NUCLEOTIDE SEQUENCE [LARGE SCALE GENOMIC DNA]</scope>
    <source>
        <strain evidence="1 2">YIC-827</strain>
    </source>
</reference>
<organism evidence="1 2">
    <name type="scientific">Pseudoalteromonas qingdaonensis</name>
    <dbReference type="NCBI Taxonomy" id="3131913"/>
    <lineage>
        <taxon>Bacteria</taxon>
        <taxon>Pseudomonadati</taxon>
        <taxon>Pseudomonadota</taxon>
        <taxon>Gammaproteobacteria</taxon>
        <taxon>Alteromonadales</taxon>
        <taxon>Pseudoalteromonadaceae</taxon>
        <taxon>Pseudoalteromonas</taxon>
    </lineage>
</organism>
<gene>
    <name evidence="1" type="ORF">WCN91_02475</name>
</gene>
<dbReference type="Proteomes" id="UP001447008">
    <property type="component" value="Unassembled WGS sequence"/>
</dbReference>
<evidence type="ECO:0000313" key="2">
    <source>
        <dbReference type="Proteomes" id="UP001447008"/>
    </source>
</evidence>
<name>A0ABU9MWJ0_9GAMM</name>
<dbReference type="PANTHER" id="PTHR38605">
    <property type="entry name" value="ATPASE-RELATED"/>
    <property type="match status" value="1"/>
</dbReference>
<dbReference type="InterPro" id="IPR007413">
    <property type="entry name" value="YcjX-like"/>
</dbReference>
<dbReference type="PANTHER" id="PTHR38605:SF1">
    <property type="entry name" value="ATPASE"/>
    <property type="match status" value="1"/>
</dbReference>
<dbReference type="RefSeq" id="WP_342675955.1">
    <property type="nucleotide sequence ID" value="NZ_JBCGCU010000002.1"/>
</dbReference>
<comment type="caution">
    <text evidence="1">The sequence shown here is derived from an EMBL/GenBank/DDBJ whole genome shotgun (WGS) entry which is preliminary data.</text>
</comment>
<dbReference type="EMBL" id="JBCGCU010000002">
    <property type="protein sequence ID" value="MEM0514313.1"/>
    <property type="molecule type" value="Genomic_DNA"/>
</dbReference>
<dbReference type="SUPFAM" id="SSF52540">
    <property type="entry name" value="P-loop containing nucleoside triphosphate hydrolases"/>
    <property type="match status" value="1"/>
</dbReference>
<keyword evidence="2" id="KW-1185">Reference proteome</keyword>
<dbReference type="InterPro" id="IPR027417">
    <property type="entry name" value="P-loop_NTPase"/>
</dbReference>